<evidence type="ECO:0008006" key="4">
    <source>
        <dbReference type="Google" id="ProtNLM"/>
    </source>
</evidence>
<dbReference type="Proteomes" id="UP000000305">
    <property type="component" value="Unassembled WGS sequence"/>
</dbReference>
<dbReference type="HOGENOM" id="CLU_1898329_0_0_1"/>
<keyword evidence="3" id="KW-1185">Reference proteome</keyword>
<sequence length="134" mass="14753">MNDANKLREMGSPLQDKYIINRMLQTLPESYRHVRSAWTNVPRDEKTIDNLAQRLIAEEGVVASYAVQTPAPPTNSVAFQATVPGLITPIMQQIEEAKEAEDVAALEDAVVVAIMEGLEVVVLISMPQNKKAPI</sequence>
<dbReference type="EMBL" id="GL732548">
    <property type="protein sequence ID" value="EFX80233.1"/>
    <property type="molecule type" value="Genomic_DNA"/>
</dbReference>
<dbReference type="OrthoDB" id="97058at2759"/>
<dbReference type="KEGG" id="dpx:DAPPUDRAFT_245967"/>
<dbReference type="Pfam" id="PF14223">
    <property type="entry name" value="Retrotran_gag_2"/>
    <property type="match status" value="1"/>
</dbReference>
<gene>
    <name evidence="2" type="ORF">DAPPUDRAFT_244034</name>
    <name evidence="1" type="ORF">DAPPUDRAFT_245967</name>
</gene>
<evidence type="ECO:0000313" key="3">
    <source>
        <dbReference type="Proteomes" id="UP000000305"/>
    </source>
</evidence>
<dbReference type="EMBL" id="GL732556">
    <property type="protein sequence ID" value="EFX78623.1"/>
    <property type="molecule type" value="Genomic_DNA"/>
</dbReference>
<evidence type="ECO:0000313" key="1">
    <source>
        <dbReference type="EMBL" id="EFX78623.1"/>
    </source>
</evidence>
<evidence type="ECO:0000313" key="2">
    <source>
        <dbReference type="EMBL" id="EFX80233.1"/>
    </source>
</evidence>
<reference evidence="2 3" key="1">
    <citation type="journal article" date="2011" name="Science">
        <title>The ecoresponsive genome of Daphnia pulex.</title>
        <authorList>
            <person name="Colbourne J.K."/>
            <person name="Pfrender M.E."/>
            <person name="Gilbert D."/>
            <person name="Thomas W.K."/>
            <person name="Tucker A."/>
            <person name="Oakley T.H."/>
            <person name="Tokishita S."/>
            <person name="Aerts A."/>
            <person name="Arnold G.J."/>
            <person name="Basu M.K."/>
            <person name="Bauer D.J."/>
            <person name="Caceres C.E."/>
            <person name="Carmel L."/>
            <person name="Casola C."/>
            <person name="Choi J.H."/>
            <person name="Detter J.C."/>
            <person name="Dong Q."/>
            <person name="Dusheyko S."/>
            <person name="Eads B.D."/>
            <person name="Frohlich T."/>
            <person name="Geiler-Samerotte K.A."/>
            <person name="Gerlach D."/>
            <person name="Hatcher P."/>
            <person name="Jogdeo S."/>
            <person name="Krijgsveld J."/>
            <person name="Kriventseva E.V."/>
            <person name="Kultz D."/>
            <person name="Laforsch C."/>
            <person name="Lindquist E."/>
            <person name="Lopez J."/>
            <person name="Manak J.R."/>
            <person name="Muller J."/>
            <person name="Pangilinan J."/>
            <person name="Patwardhan R.P."/>
            <person name="Pitluck S."/>
            <person name="Pritham E.J."/>
            <person name="Rechtsteiner A."/>
            <person name="Rho M."/>
            <person name="Rogozin I.B."/>
            <person name="Sakarya O."/>
            <person name="Salamov A."/>
            <person name="Schaack S."/>
            <person name="Shapiro H."/>
            <person name="Shiga Y."/>
            <person name="Skalitzky C."/>
            <person name="Smith Z."/>
            <person name="Souvorov A."/>
            <person name="Sung W."/>
            <person name="Tang Z."/>
            <person name="Tsuchiya D."/>
            <person name="Tu H."/>
            <person name="Vos H."/>
            <person name="Wang M."/>
            <person name="Wolf Y.I."/>
            <person name="Yamagata H."/>
            <person name="Yamada T."/>
            <person name="Ye Y."/>
            <person name="Shaw J.R."/>
            <person name="Andrews J."/>
            <person name="Crease T.J."/>
            <person name="Tang H."/>
            <person name="Lucas S.M."/>
            <person name="Robertson H.M."/>
            <person name="Bork P."/>
            <person name="Koonin E.V."/>
            <person name="Zdobnov E.M."/>
            <person name="Grigoriev I.V."/>
            <person name="Lynch M."/>
            <person name="Boore J.L."/>
        </authorList>
    </citation>
    <scope>NUCLEOTIDE SEQUENCE [LARGE SCALE GENOMIC DNA]</scope>
</reference>
<dbReference type="AlphaFoldDB" id="E9GK13"/>
<name>E9GK13_DAPPU</name>
<accession>E9GK13</accession>
<protein>
    <recommendedName>
        <fullName evidence="4">Gag-pol polyprotein</fullName>
    </recommendedName>
</protein>
<proteinExistence type="predicted"/>
<dbReference type="KEGG" id="dpx:DAPPUDRAFT_244034"/>
<organism evidence="2 3">
    <name type="scientific">Daphnia pulex</name>
    <name type="common">Water flea</name>
    <dbReference type="NCBI Taxonomy" id="6669"/>
    <lineage>
        <taxon>Eukaryota</taxon>
        <taxon>Metazoa</taxon>
        <taxon>Ecdysozoa</taxon>
        <taxon>Arthropoda</taxon>
        <taxon>Crustacea</taxon>
        <taxon>Branchiopoda</taxon>
        <taxon>Diplostraca</taxon>
        <taxon>Cladocera</taxon>
        <taxon>Anomopoda</taxon>
        <taxon>Daphniidae</taxon>
        <taxon>Daphnia</taxon>
    </lineage>
</organism>